<organism evidence="2 3">
    <name type="scientific">Thalassiosira oceanica</name>
    <name type="common">Marine diatom</name>
    <dbReference type="NCBI Taxonomy" id="159749"/>
    <lineage>
        <taxon>Eukaryota</taxon>
        <taxon>Sar</taxon>
        <taxon>Stramenopiles</taxon>
        <taxon>Ochrophyta</taxon>
        <taxon>Bacillariophyta</taxon>
        <taxon>Coscinodiscophyceae</taxon>
        <taxon>Thalassiosirophycidae</taxon>
        <taxon>Thalassiosirales</taxon>
        <taxon>Thalassiosiraceae</taxon>
        <taxon>Thalassiosira</taxon>
    </lineage>
</organism>
<dbReference type="EMBL" id="AGNL01046976">
    <property type="protein sequence ID" value="EJK47421.1"/>
    <property type="molecule type" value="Genomic_DNA"/>
</dbReference>
<feature type="compositionally biased region" description="Low complexity" evidence="1">
    <location>
        <begin position="15"/>
        <end position="26"/>
    </location>
</feature>
<name>K0RED2_THAOC</name>
<sequence>VVPHDADRPRRAGRARGPLPLGLRPAVLHDEVVPEEGRPGRSPSPGRVRRDQADRRVRPGHGPVVREGRPG</sequence>
<evidence type="ECO:0000313" key="2">
    <source>
        <dbReference type="EMBL" id="EJK47421.1"/>
    </source>
</evidence>
<accession>K0RED2</accession>
<evidence type="ECO:0000256" key="1">
    <source>
        <dbReference type="SAM" id="MobiDB-lite"/>
    </source>
</evidence>
<dbReference type="AlphaFoldDB" id="K0RED2"/>
<comment type="caution">
    <text evidence="2">The sequence shown here is derived from an EMBL/GenBank/DDBJ whole genome shotgun (WGS) entry which is preliminary data.</text>
</comment>
<proteinExistence type="predicted"/>
<feature type="compositionally biased region" description="Basic and acidic residues" evidence="1">
    <location>
        <begin position="1"/>
        <end position="10"/>
    </location>
</feature>
<dbReference type="Proteomes" id="UP000266841">
    <property type="component" value="Unassembled WGS sequence"/>
</dbReference>
<feature type="non-terminal residue" evidence="2">
    <location>
        <position position="1"/>
    </location>
</feature>
<evidence type="ECO:0000313" key="3">
    <source>
        <dbReference type="Proteomes" id="UP000266841"/>
    </source>
</evidence>
<gene>
    <name evidence="2" type="ORF">THAOC_33858</name>
</gene>
<reference evidence="2 3" key="1">
    <citation type="journal article" date="2012" name="Genome Biol.">
        <title>Genome and low-iron response of an oceanic diatom adapted to chronic iron limitation.</title>
        <authorList>
            <person name="Lommer M."/>
            <person name="Specht M."/>
            <person name="Roy A.S."/>
            <person name="Kraemer L."/>
            <person name="Andreson R."/>
            <person name="Gutowska M.A."/>
            <person name="Wolf J."/>
            <person name="Bergner S.V."/>
            <person name="Schilhabel M.B."/>
            <person name="Klostermeier U.C."/>
            <person name="Beiko R.G."/>
            <person name="Rosenstiel P."/>
            <person name="Hippler M."/>
            <person name="Laroche J."/>
        </authorList>
    </citation>
    <scope>NUCLEOTIDE SEQUENCE [LARGE SCALE GENOMIC DNA]</scope>
    <source>
        <strain evidence="2 3">CCMP1005</strain>
    </source>
</reference>
<feature type="region of interest" description="Disordered" evidence="1">
    <location>
        <begin position="1"/>
        <end position="71"/>
    </location>
</feature>
<keyword evidence="3" id="KW-1185">Reference proteome</keyword>
<feature type="compositionally biased region" description="Basic and acidic residues" evidence="1">
    <location>
        <begin position="48"/>
        <end position="57"/>
    </location>
</feature>
<protein>
    <submittedName>
        <fullName evidence="2">Uncharacterized protein</fullName>
    </submittedName>
</protein>
<feature type="compositionally biased region" description="Basic and acidic residues" evidence="1">
    <location>
        <begin position="27"/>
        <end position="39"/>
    </location>
</feature>